<evidence type="ECO:0000313" key="1">
    <source>
        <dbReference type="EMBL" id="AXR05102.1"/>
    </source>
</evidence>
<dbReference type="AlphaFoldDB" id="A0A346NHU5"/>
<name>A0A346NHU5_9ALTE</name>
<gene>
    <name evidence="1" type="ORF">D0Y50_01190</name>
</gene>
<protein>
    <submittedName>
        <fullName evidence="1">Uncharacterized protein</fullName>
    </submittedName>
</protein>
<keyword evidence="2" id="KW-1185">Reference proteome</keyword>
<dbReference type="KEGG" id="salm:D0Y50_01190"/>
<sequence length="127" mass="13621">MVAKPRPAALEAQAGAPILIIHQQNSIVIVMGKWLLLLSVLILSPYQGGGSNTSAALHPTQDIALLAVAAIAHQPYDKDVDSEDGDDIVHVVSLAYSMFEQAYAGFRRISNVVSIDHRSIRAPPQVV</sequence>
<accession>A0A346NHU5</accession>
<evidence type="ECO:0000313" key="2">
    <source>
        <dbReference type="Proteomes" id="UP000262073"/>
    </source>
</evidence>
<dbReference type="Proteomes" id="UP000262073">
    <property type="component" value="Chromosome"/>
</dbReference>
<reference evidence="1 2" key="1">
    <citation type="submission" date="2018-08" db="EMBL/GenBank/DDBJ databases">
        <title>Salinimonas sediminis sp. nov., a piezophilic bacterium isolated from a deep-sea sediment sample from the New Britain Trench.</title>
        <authorList>
            <person name="Cao J."/>
        </authorList>
    </citation>
    <scope>NUCLEOTIDE SEQUENCE [LARGE SCALE GENOMIC DNA]</scope>
    <source>
        <strain evidence="1 2">N102</strain>
    </source>
</reference>
<organism evidence="1 2">
    <name type="scientific">Salinimonas sediminis</name>
    <dbReference type="NCBI Taxonomy" id="2303538"/>
    <lineage>
        <taxon>Bacteria</taxon>
        <taxon>Pseudomonadati</taxon>
        <taxon>Pseudomonadota</taxon>
        <taxon>Gammaproteobacteria</taxon>
        <taxon>Alteromonadales</taxon>
        <taxon>Alteromonadaceae</taxon>
        <taxon>Alteromonas/Salinimonas group</taxon>
        <taxon>Salinimonas</taxon>
    </lineage>
</organism>
<dbReference type="EMBL" id="CP031769">
    <property type="protein sequence ID" value="AXR05102.1"/>
    <property type="molecule type" value="Genomic_DNA"/>
</dbReference>
<proteinExistence type="predicted"/>